<feature type="transmembrane region" description="Helical" evidence="1">
    <location>
        <begin position="83"/>
        <end position="102"/>
    </location>
</feature>
<gene>
    <name evidence="2" type="ORF">GSM42_11700</name>
</gene>
<name>A0A6I4VTM4_9BACL</name>
<evidence type="ECO:0000256" key="1">
    <source>
        <dbReference type="SAM" id="Phobius"/>
    </source>
</evidence>
<dbReference type="EMBL" id="WUUL01000007">
    <property type="protein sequence ID" value="MXQ54363.1"/>
    <property type="molecule type" value="Genomic_DNA"/>
</dbReference>
<proteinExistence type="predicted"/>
<evidence type="ECO:0000313" key="3">
    <source>
        <dbReference type="Proteomes" id="UP000430692"/>
    </source>
</evidence>
<organism evidence="2 3">
    <name type="scientific">Shimazuella alba</name>
    <dbReference type="NCBI Taxonomy" id="2690964"/>
    <lineage>
        <taxon>Bacteria</taxon>
        <taxon>Bacillati</taxon>
        <taxon>Bacillota</taxon>
        <taxon>Bacilli</taxon>
        <taxon>Bacillales</taxon>
        <taxon>Thermoactinomycetaceae</taxon>
        <taxon>Shimazuella</taxon>
    </lineage>
</organism>
<dbReference type="AlphaFoldDB" id="A0A6I4VTM4"/>
<sequence length="120" mass="13860">MQWLSDFLFAFIGGFARIFIASFFLWMVGVVGLLFMELFNNAEFVFKAYLQKVWRILILSFQIAGYGSVVVGLILMFMTKEYLTNSLITIDGILLSILYFNLRRRLGSMDGTKKDKQENS</sequence>
<keyword evidence="3" id="KW-1185">Reference proteome</keyword>
<dbReference type="RefSeq" id="WP_160801721.1">
    <property type="nucleotide sequence ID" value="NZ_WUUL01000007.1"/>
</dbReference>
<accession>A0A6I4VTM4</accession>
<feature type="transmembrane region" description="Helical" evidence="1">
    <location>
        <begin position="56"/>
        <end position="77"/>
    </location>
</feature>
<keyword evidence="1" id="KW-0472">Membrane</keyword>
<evidence type="ECO:0000313" key="2">
    <source>
        <dbReference type="EMBL" id="MXQ54363.1"/>
    </source>
</evidence>
<comment type="caution">
    <text evidence="2">The sequence shown here is derived from an EMBL/GenBank/DDBJ whole genome shotgun (WGS) entry which is preliminary data.</text>
</comment>
<reference evidence="2 3" key="1">
    <citation type="submission" date="2019-12" db="EMBL/GenBank/DDBJ databases">
        <title>Whole-genome analyses of novel actinobacteria.</title>
        <authorList>
            <person name="Sahin N."/>
            <person name="Saygin H."/>
        </authorList>
    </citation>
    <scope>NUCLEOTIDE SEQUENCE [LARGE SCALE GENOMIC DNA]</scope>
    <source>
        <strain evidence="2 3">KC615</strain>
    </source>
</reference>
<dbReference type="Proteomes" id="UP000430692">
    <property type="component" value="Unassembled WGS sequence"/>
</dbReference>
<keyword evidence="1" id="KW-0812">Transmembrane</keyword>
<feature type="transmembrane region" description="Helical" evidence="1">
    <location>
        <begin position="12"/>
        <end position="35"/>
    </location>
</feature>
<protein>
    <submittedName>
        <fullName evidence="2">Uncharacterized protein</fullName>
    </submittedName>
</protein>
<keyword evidence="1" id="KW-1133">Transmembrane helix</keyword>